<evidence type="ECO:0000259" key="2">
    <source>
        <dbReference type="Pfam" id="PF10544"/>
    </source>
</evidence>
<reference evidence="3 4" key="1">
    <citation type="submission" date="2023-08" db="EMBL/GenBank/DDBJ databases">
        <title>Black Yeasts Isolated from many extreme environments.</title>
        <authorList>
            <person name="Coleine C."/>
            <person name="Stajich J.E."/>
            <person name="Selbmann L."/>
        </authorList>
    </citation>
    <scope>NUCLEOTIDE SEQUENCE [LARGE SCALE GENOMIC DNA]</scope>
    <source>
        <strain evidence="3 4">CCFEE 5792</strain>
    </source>
</reference>
<dbReference type="AlphaFoldDB" id="A0AAV9MTG3"/>
<evidence type="ECO:0000313" key="4">
    <source>
        <dbReference type="Proteomes" id="UP001358417"/>
    </source>
</evidence>
<evidence type="ECO:0000256" key="1">
    <source>
        <dbReference type="SAM" id="MobiDB-lite"/>
    </source>
</evidence>
<feature type="domain" description="Bacteriophage T5 Orf172 DNA-binding" evidence="2">
    <location>
        <begin position="204"/>
        <end position="304"/>
    </location>
</feature>
<protein>
    <recommendedName>
        <fullName evidence="2">Bacteriophage T5 Orf172 DNA-binding domain-containing protein</fullName>
    </recommendedName>
</protein>
<evidence type="ECO:0000313" key="3">
    <source>
        <dbReference type="EMBL" id="KAK5044797.1"/>
    </source>
</evidence>
<accession>A0AAV9MTG3</accession>
<name>A0AAV9MTG3_9EURO</name>
<comment type="caution">
    <text evidence="3">The sequence shown here is derived from an EMBL/GenBank/DDBJ whole genome shotgun (WGS) entry which is preliminary data.</text>
</comment>
<organism evidence="3 4">
    <name type="scientific">Exophiala bonariae</name>
    <dbReference type="NCBI Taxonomy" id="1690606"/>
    <lineage>
        <taxon>Eukaryota</taxon>
        <taxon>Fungi</taxon>
        <taxon>Dikarya</taxon>
        <taxon>Ascomycota</taxon>
        <taxon>Pezizomycotina</taxon>
        <taxon>Eurotiomycetes</taxon>
        <taxon>Chaetothyriomycetidae</taxon>
        <taxon>Chaetothyriales</taxon>
        <taxon>Herpotrichiellaceae</taxon>
        <taxon>Exophiala</taxon>
    </lineage>
</organism>
<feature type="compositionally biased region" description="Polar residues" evidence="1">
    <location>
        <begin position="384"/>
        <end position="405"/>
    </location>
</feature>
<dbReference type="RefSeq" id="XP_064700448.1">
    <property type="nucleotide sequence ID" value="XM_064853990.1"/>
</dbReference>
<dbReference type="Proteomes" id="UP001358417">
    <property type="component" value="Unassembled WGS sequence"/>
</dbReference>
<gene>
    <name evidence="3" type="ORF">LTR84_010453</name>
</gene>
<dbReference type="EMBL" id="JAVRRD010000043">
    <property type="protein sequence ID" value="KAK5044797.1"/>
    <property type="molecule type" value="Genomic_DNA"/>
</dbReference>
<keyword evidence="4" id="KW-1185">Reference proteome</keyword>
<dbReference type="GeneID" id="89978611"/>
<proteinExistence type="predicted"/>
<dbReference type="Pfam" id="PF10544">
    <property type="entry name" value="T5orf172"/>
    <property type="match status" value="1"/>
</dbReference>
<dbReference type="InterPro" id="IPR018306">
    <property type="entry name" value="Phage_T5_Orf172_DNA-bd"/>
</dbReference>
<feature type="region of interest" description="Disordered" evidence="1">
    <location>
        <begin position="383"/>
        <end position="405"/>
    </location>
</feature>
<sequence>MTHSTASKAEGAISFSKLELAFESQMCLHPVWGPELKAFRTCKNSPSKALHWRQKALECCKDIIHNEDRDALPAALESLLSCWLCGMHRGLEATQDLSKAVIEKWKREVTADWKIPQEPCISISSSDDELPSVVVVADGRDAEILQRTHLGKPKAMLQVHEREVTTDEQQTATAAHVPAKAYPRWSTLENELFKEFGARAAKSGIVYVASCEDMPGLVKVGFSEKTAKQRLGGITQVCGISFKKNWESPRLSCGAYRLEQLILAQFRASRNTNQGRCPNEECRKIHGELLDSQFERVVKVAKQWVAWFEKGKPYENGMLNEYWRATLISMSKHGKMPTAKVLNKKLDSEASPGANQSSTIHAIDRFSLNHEAATRDPSAAMAANNASGITGSPSSDISTGRKSRESLSQILTDLEEDDTLVGEESTSLECTEKIPNYSASPILHVPGAFPKDLQEAIDMVKLKQNNCTRLQAKHGACEAKTLTLRSLSQSAS</sequence>